<evidence type="ECO:0000259" key="9">
    <source>
        <dbReference type="Pfam" id="PF03914"/>
    </source>
</evidence>
<dbReference type="Pfam" id="PF03914">
    <property type="entry name" value="CBF"/>
    <property type="match status" value="1"/>
</dbReference>
<dbReference type="WBParaSite" id="SMUV_0000912601-mRNA-1">
    <property type="protein sequence ID" value="SMUV_0000912601-mRNA-1"/>
    <property type="gene ID" value="SMUV_0000912601"/>
</dbReference>
<name>A0A0N5AW42_9BILA</name>
<dbReference type="PANTHER" id="PTHR12048:SF0">
    <property type="entry name" value="CCAAT_ENHANCER-BINDING PROTEIN ZETA"/>
    <property type="match status" value="1"/>
</dbReference>
<proteinExistence type="inferred from homology"/>
<reference evidence="11" key="1">
    <citation type="submission" date="2017-02" db="UniProtKB">
        <authorList>
            <consortium name="WormBaseParasite"/>
        </authorList>
    </citation>
    <scope>IDENTIFICATION</scope>
</reference>
<feature type="compositionally biased region" description="Acidic residues" evidence="7">
    <location>
        <begin position="1193"/>
        <end position="1210"/>
    </location>
</feature>
<dbReference type="CDD" id="cd02893">
    <property type="entry name" value="FTase"/>
    <property type="match status" value="1"/>
</dbReference>
<dbReference type="InterPro" id="IPR026872">
    <property type="entry name" value="FTB"/>
</dbReference>
<dbReference type="SUPFAM" id="SSF48239">
    <property type="entry name" value="Terpenoid cyclases/Protein prenyltransferases"/>
    <property type="match status" value="1"/>
</dbReference>
<evidence type="ECO:0000256" key="5">
    <source>
        <dbReference type="ARBA" id="ARBA00030182"/>
    </source>
</evidence>
<dbReference type="InterPro" id="IPR040155">
    <property type="entry name" value="CEBPZ/Mak21-like"/>
</dbReference>
<evidence type="ECO:0000256" key="4">
    <source>
        <dbReference type="ARBA" id="ARBA00022737"/>
    </source>
</evidence>
<dbReference type="InterPro" id="IPR008930">
    <property type="entry name" value="Terpenoid_cyclase/PrenylTrfase"/>
</dbReference>
<evidence type="ECO:0000259" key="8">
    <source>
        <dbReference type="Pfam" id="PF00432"/>
    </source>
</evidence>
<evidence type="ECO:0000256" key="3">
    <source>
        <dbReference type="ARBA" id="ARBA00015798"/>
    </source>
</evidence>
<evidence type="ECO:0000313" key="10">
    <source>
        <dbReference type="Proteomes" id="UP000046393"/>
    </source>
</evidence>
<accession>A0A0N5AW42</accession>
<evidence type="ECO:0000256" key="6">
    <source>
        <dbReference type="ARBA" id="ARBA00032909"/>
    </source>
</evidence>
<dbReference type="InterPro" id="IPR005612">
    <property type="entry name" value="CCAAT-binding_factor"/>
</dbReference>
<dbReference type="AlphaFoldDB" id="A0A0N5AW42"/>
<dbReference type="Proteomes" id="UP000046393">
    <property type="component" value="Unplaced"/>
</dbReference>
<dbReference type="Pfam" id="PF00432">
    <property type="entry name" value="Prenyltrans"/>
    <property type="match status" value="1"/>
</dbReference>
<dbReference type="InterPro" id="IPR001330">
    <property type="entry name" value="Prenyltrans"/>
</dbReference>
<feature type="region of interest" description="Disordered" evidence="7">
    <location>
        <begin position="1104"/>
        <end position="1233"/>
    </location>
</feature>
<evidence type="ECO:0000313" key="11">
    <source>
        <dbReference type="WBParaSite" id="SMUV_0000912601-mRNA-1"/>
    </source>
</evidence>
<feature type="domain" description="CCAAT-binding factor" evidence="9">
    <location>
        <begin position="756"/>
        <end position="963"/>
    </location>
</feature>
<feature type="compositionally biased region" description="Acidic residues" evidence="7">
    <location>
        <begin position="1138"/>
        <end position="1166"/>
    </location>
</feature>
<dbReference type="EC" id="2.5.1.58" evidence="2"/>
<dbReference type="STRING" id="451379.A0A0N5AW42"/>
<sequence>MEFQNTTEKEITQSFSAFQPSNKFPDDGRFTLSSTEQHRVENLVIEECRKFYTEILDSPEDGIVFDPPLFRTLHTRFVCKSLQEPCKLGTALRPWICYWGIHSLRLLDAKIDESLISLVIKILKSCESPTGGYGGDIGQLAHLAPTYGAVMTLVSIGTEEALSSINRTTLKQFLKRMKQPDGSFTLHEDGEVDIRGIYCALAVASITNILDEELVENVDSWLISCQTYEGGFGGVRGCEAHGGYTFCGLASLLILDKMTLVHIPSLLKWLTAKQMKFEGGFQGRTNKLVDGCYSFWQAAAFSMVHLLLKNSGIEIDQLFNAKALQEFILVCCQDRETGGLKDKPDKPRDMYHTCYTLSGLSVAQSYTPDNIVGGSVNFVFKQRDFTTGKCLIEHHPDVRWYDYGFDEKTDIPNSSQEVDELKNKAELLYEHDVKMFNQLQQSKRGSESAWVSTVISKGTATDKKTALELVVRMSPVHSISHIAALVNIIEKKSTREAYSVLGAVSSLKDLFMNDLLPHNRKLIPFSSRPLKKVLELSSGNQKNLEKRLILWKFESDLKALYDRFINGIESYYIDAILKFQIDLKKLATGTVEDIGSQACRAALDLLAECPEQEQRLLSFLVNKLGYPNRTLASKVMGYLTDLTYRQPNMRSVIVDEVERLIFRKNIPRRTQLYGVGFLSQIRFRDGEHELAVKLLKIYFSLFRIFVMKNELEDKTLSVLLSAINRAYPFASGHTSEINVEVDLLYKILHQTSFGVAIQALNILSQISSGNEDDRFYNALYRKMLAKCPGITAQSQFFDLLYRVLKKDPNSSRVIAFVKRVLQLSLTKNAEYACGALLMVSRLVSENPDILKLSKASQTASNCASLEQSNIKDEEEEHFVDIPDTSDENRSKENEFKTKVSSVGRCIWSLRISLIQALVLVLRSQGTAYDRSAINPSFARADLSIFSELLFLRDHYHPSVSHFASNILAEIDIKYDGSPLSDLNAMRFLDRFVYRNPKTKKSNDDNAIKKSLRKAYNPKGVKKLPVMSKEYMAMATDEIPVDEQYLHHFVKSLKKEVKDEELDEDEVNEESDSDIESVNSDEFNMYLDRMGLNATDDFDVDYGKEFSTRSSGKQARKKRSKEFSSDDEYNSEKEGSDLSNDDDSDAEEMSSEELSNDEEDSNEDSDGTDQYSGLEDSEDELNSLSDNDFAEKSDDSEDAVESADELDEIMEERDKKLKLKSKNKFKKRQKRKIR</sequence>
<keyword evidence="10" id="KW-1185">Reference proteome</keyword>
<evidence type="ECO:0000256" key="2">
    <source>
        <dbReference type="ARBA" id="ARBA00012702"/>
    </source>
</evidence>
<dbReference type="Gene3D" id="1.50.10.20">
    <property type="match status" value="1"/>
</dbReference>
<dbReference type="InterPro" id="IPR016024">
    <property type="entry name" value="ARM-type_fold"/>
</dbReference>
<evidence type="ECO:0000256" key="1">
    <source>
        <dbReference type="ARBA" id="ARBA00007797"/>
    </source>
</evidence>
<feature type="compositionally biased region" description="Acidic residues" evidence="7">
    <location>
        <begin position="1058"/>
        <end position="1074"/>
    </location>
</feature>
<organism evidence="10 11">
    <name type="scientific">Syphacia muris</name>
    <dbReference type="NCBI Taxonomy" id="451379"/>
    <lineage>
        <taxon>Eukaryota</taxon>
        <taxon>Metazoa</taxon>
        <taxon>Ecdysozoa</taxon>
        <taxon>Nematoda</taxon>
        <taxon>Chromadorea</taxon>
        <taxon>Rhabditida</taxon>
        <taxon>Spirurina</taxon>
        <taxon>Oxyuridomorpha</taxon>
        <taxon>Oxyuroidea</taxon>
        <taxon>Oxyuridae</taxon>
        <taxon>Syphacia</taxon>
    </lineage>
</organism>
<keyword evidence="4" id="KW-0677">Repeat</keyword>
<feature type="compositionally biased region" description="Basic residues" evidence="7">
    <location>
        <begin position="1215"/>
        <end position="1233"/>
    </location>
</feature>
<protein>
    <recommendedName>
        <fullName evidence="3">Protein farnesyltransferase subunit beta</fullName>
        <ecNumber evidence="2">2.5.1.58</ecNumber>
    </recommendedName>
    <alternativeName>
        <fullName evidence="5">CAAX farnesyltransferase subunit beta</fullName>
    </alternativeName>
    <alternativeName>
        <fullName evidence="6">Ras proteins prenyltransferase subunit beta</fullName>
    </alternativeName>
</protein>
<dbReference type="PANTHER" id="PTHR12048">
    <property type="entry name" value="CCAAT-BINDING FACTOR-RELATED"/>
    <property type="match status" value="1"/>
</dbReference>
<comment type="similarity">
    <text evidence="1">Belongs to the CBF/MAK21 family.</text>
</comment>
<feature type="domain" description="Prenyltransferase alpha-alpha toroid" evidence="8">
    <location>
        <begin position="74"/>
        <end position="367"/>
    </location>
</feature>
<dbReference type="GO" id="GO:0005634">
    <property type="term" value="C:nucleus"/>
    <property type="evidence" value="ECO:0007669"/>
    <property type="project" value="TreeGrafter"/>
</dbReference>
<dbReference type="GO" id="GO:0005965">
    <property type="term" value="C:protein farnesyltransferase complex"/>
    <property type="evidence" value="ECO:0007669"/>
    <property type="project" value="InterPro"/>
</dbReference>
<dbReference type="SUPFAM" id="SSF48371">
    <property type="entry name" value="ARM repeat"/>
    <property type="match status" value="1"/>
</dbReference>
<evidence type="ECO:0000256" key="7">
    <source>
        <dbReference type="SAM" id="MobiDB-lite"/>
    </source>
</evidence>
<dbReference type="GO" id="GO:0004660">
    <property type="term" value="F:protein farnesyltransferase activity"/>
    <property type="evidence" value="ECO:0007669"/>
    <property type="project" value="UniProtKB-EC"/>
</dbReference>
<feature type="region of interest" description="Disordered" evidence="7">
    <location>
        <begin position="1056"/>
        <end position="1079"/>
    </location>
</feature>